<dbReference type="PANTHER" id="PTHR46796:SF2">
    <property type="entry name" value="TRANSCRIPTIONAL REGULATORY PROTEIN"/>
    <property type="match status" value="1"/>
</dbReference>
<reference evidence="6 7" key="1">
    <citation type="submission" date="2017-02" db="EMBL/GenBank/DDBJ databases">
        <title>Chromobacterium haemolyticum H5244.</title>
        <authorList>
            <person name="Gulvik C.A."/>
        </authorList>
    </citation>
    <scope>NUCLEOTIDE SEQUENCE [LARGE SCALE GENOMIC DNA]</scope>
    <source>
        <strain evidence="6 7">H5244</strain>
    </source>
</reference>
<keyword evidence="2" id="KW-0238">DNA-binding</keyword>
<dbReference type="GO" id="GO:0003700">
    <property type="term" value="F:DNA-binding transcription factor activity"/>
    <property type="evidence" value="ECO:0007669"/>
    <property type="project" value="InterPro"/>
</dbReference>
<evidence type="ECO:0000313" key="7">
    <source>
        <dbReference type="Proteomes" id="UP000192721"/>
    </source>
</evidence>
<accession>A0A1W0D600</accession>
<dbReference type="Gene3D" id="1.10.10.60">
    <property type="entry name" value="Homeodomain-like"/>
    <property type="match status" value="1"/>
</dbReference>
<dbReference type="PROSITE" id="PS00041">
    <property type="entry name" value="HTH_ARAC_FAMILY_1"/>
    <property type="match status" value="1"/>
</dbReference>
<evidence type="ECO:0000256" key="4">
    <source>
        <dbReference type="ARBA" id="ARBA00023163"/>
    </source>
</evidence>
<dbReference type="RefSeq" id="WP_081554949.1">
    <property type="nucleotide sequence ID" value="NZ_MUKV01000005.1"/>
</dbReference>
<sequence>MPEPFAASLFPAGRHQVDHRFWRDAALPQFEARSVADGRRVCYARHAHEMFSIGVITAGACDYFNGKVRRSEQGSLVLMNPGDTHACNPVAAQAWSYRMLYVDVAWLGGLQQTLGLDQGGGFRPFGDTASQDPRLFAGFNALFDLLCAEGRESLEKDTAATAFFGGAHRVLGLAVEPAAESSQRLARAAEYIAAHCDQALRLEDICAAADLSASYLIRAFKRRYGVTPHDFLLNQRVQLARRLVRGGLPLAQVAQAAGFSDQAHLQKIFKQYVAATPGQYRAGSVQQAQRA</sequence>
<proteinExistence type="predicted"/>
<evidence type="ECO:0000259" key="5">
    <source>
        <dbReference type="PROSITE" id="PS01124"/>
    </source>
</evidence>
<dbReference type="InterPro" id="IPR009057">
    <property type="entry name" value="Homeodomain-like_sf"/>
</dbReference>
<name>A0A1W0D600_9NEIS</name>
<keyword evidence="3" id="KW-0010">Activator</keyword>
<feature type="domain" description="HTH araC/xylS-type" evidence="5">
    <location>
        <begin position="186"/>
        <end position="283"/>
    </location>
</feature>
<evidence type="ECO:0000256" key="2">
    <source>
        <dbReference type="ARBA" id="ARBA00023125"/>
    </source>
</evidence>
<protein>
    <submittedName>
        <fullName evidence="6">AraC family transcriptional regulator</fullName>
    </submittedName>
</protein>
<dbReference type="InterPro" id="IPR003313">
    <property type="entry name" value="AraC-bd"/>
</dbReference>
<keyword evidence="4" id="KW-0804">Transcription</keyword>
<keyword evidence="1" id="KW-0805">Transcription regulation</keyword>
<dbReference type="EMBL" id="MUKV01000005">
    <property type="protein sequence ID" value="OQS42378.1"/>
    <property type="molecule type" value="Genomic_DNA"/>
</dbReference>
<dbReference type="InterPro" id="IPR037923">
    <property type="entry name" value="HTH-like"/>
</dbReference>
<dbReference type="SUPFAM" id="SSF51215">
    <property type="entry name" value="Regulatory protein AraC"/>
    <property type="match status" value="1"/>
</dbReference>
<dbReference type="SUPFAM" id="SSF46689">
    <property type="entry name" value="Homeodomain-like"/>
    <property type="match status" value="2"/>
</dbReference>
<organism evidence="6 7">
    <name type="scientific">Chromobacterium haemolyticum</name>
    <dbReference type="NCBI Taxonomy" id="394935"/>
    <lineage>
        <taxon>Bacteria</taxon>
        <taxon>Pseudomonadati</taxon>
        <taxon>Pseudomonadota</taxon>
        <taxon>Betaproteobacteria</taxon>
        <taxon>Neisseriales</taxon>
        <taxon>Chromobacteriaceae</taxon>
        <taxon>Chromobacterium</taxon>
    </lineage>
</organism>
<evidence type="ECO:0000313" key="6">
    <source>
        <dbReference type="EMBL" id="OQS42378.1"/>
    </source>
</evidence>
<dbReference type="Pfam" id="PF12833">
    <property type="entry name" value="HTH_18"/>
    <property type="match status" value="1"/>
</dbReference>
<comment type="caution">
    <text evidence="6">The sequence shown here is derived from an EMBL/GenBank/DDBJ whole genome shotgun (WGS) entry which is preliminary data.</text>
</comment>
<gene>
    <name evidence="6" type="ORF">B0T45_06210</name>
</gene>
<evidence type="ECO:0000256" key="3">
    <source>
        <dbReference type="ARBA" id="ARBA00023159"/>
    </source>
</evidence>
<dbReference type="AlphaFoldDB" id="A0A1W0D600"/>
<dbReference type="SMART" id="SM00342">
    <property type="entry name" value="HTH_ARAC"/>
    <property type="match status" value="1"/>
</dbReference>
<dbReference type="InterPro" id="IPR018060">
    <property type="entry name" value="HTH_AraC"/>
</dbReference>
<dbReference type="PANTHER" id="PTHR46796">
    <property type="entry name" value="HTH-TYPE TRANSCRIPTIONAL ACTIVATOR RHAS-RELATED"/>
    <property type="match status" value="1"/>
</dbReference>
<dbReference type="Proteomes" id="UP000192721">
    <property type="component" value="Unassembled WGS sequence"/>
</dbReference>
<dbReference type="GO" id="GO:0043565">
    <property type="term" value="F:sequence-specific DNA binding"/>
    <property type="evidence" value="ECO:0007669"/>
    <property type="project" value="InterPro"/>
</dbReference>
<evidence type="ECO:0000256" key="1">
    <source>
        <dbReference type="ARBA" id="ARBA00023015"/>
    </source>
</evidence>
<dbReference type="InterPro" id="IPR050204">
    <property type="entry name" value="AraC_XylS_family_regulators"/>
</dbReference>
<dbReference type="PROSITE" id="PS01124">
    <property type="entry name" value="HTH_ARAC_FAMILY_2"/>
    <property type="match status" value="1"/>
</dbReference>
<dbReference type="InterPro" id="IPR018062">
    <property type="entry name" value="HTH_AraC-typ_CS"/>
</dbReference>
<dbReference type="Pfam" id="PF02311">
    <property type="entry name" value="AraC_binding"/>
    <property type="match status" value="1"/>
</dbReference>